<organism evidence="1 2">
    <name type="scientific">Persephonella marina (strain DSM 14350 / EX-H1)</name>
    <dbReference type="NCBI Taxonomy" id="123214"/>
    <lineage>
        <taxon>Bacteria</taxon>
        <taxon>Pseudomonadati</taxon>
        <taxon>Aquificota</taxon>
        <taxon>Aquificia</taxon>
        <taxon>Aquificales</taxon>
        <taxon>Hydrogenothermaceae</taxon>
        <taxon>Persephonella</taxon>
    </lineage>
</organism>
<dbReference type="AlphaFoldDB" id="C0QTQ2"/>
<name>C0QTQ2_PERMH</name>
<reference evidence="1 2" key="1">
    <citation type="journal article" date="2009" name="J. Bacteriol.">
        <title>Complete and draft genome sequences of six members of the Aquificales.</title>
        <authorList>
            <person name="Reysenbach A.L."/>
            <person name="Hamamura N."/>
            <person name="Podar M."/>
            <person name="Griffiths E."/>
            <person name="Ferreira S."/>
            <person name="Hochstein R."/>
            <person name="Heidelberg J."/>
            <person name="Johnson J."/>
            <person name="Mead D."/>
            <person name="Pohorille A."/>
            <person name="Sarmiento M."/>
            <person name="Schweighofer K."/>
            <person name="Seshadri R."/>
            <person name="Voytek M.A."/>
        </authorList>
    </citation>
    <scope>NUCLEOTIDE SEQUENCE [LARGE SCALE GENOMIC DNA]</scope>
    <source>
        <strain evidence="2">DSM 14350 / EX-H1</strain>
    </source>
</reference>
<dbReference type="PaxDb" id="123214-PERMA_0272"/>
<dbReference type="Proteomes" id="UP000001366">
    <property type="component" value="Chromosome"/>
</dbReference>
<evidence type="ECO:0000313" key="2">
    <source>
        <dbReference type="Proteomes" id="UP000001366"/>
    </source>
</evidence>
<dbReference type="KEGG" id="pmx:PERMA_0272"/>
<evidence type="ECO:0000313" key="1">
    <source>
        <dbReference type="EMBL" id="ACO04687.1"/>
    </source>
</evidence>
<dbReference type="HOGENOM" id="CLU_1413998_0_0_0"/>
<proteinExistence type="predicted"/>
<dbReference type="STRING" id="123214.PERMA_0272"/>
<keyword evidence="2" id="KW-1185">Reference proteome</keyword>
<dbReference type="EMBL" id="CP001230">
    <property type="protein sequence ID" value="ACO04687.1"/>
    <property type="molecule type" value="Genomic_DNA"/>
</dbReference>
<gene>
    <name evidence="1" type="ordered locus">PERMA_0272</name>
</gene>
<dbReference type="RefSeq" id="WP_012676924.1">
    <property type="nucleotide sequence ID" value="NC_012440.1"/>
</dbReference>
<sequence length="192" mass="22390">MYIGINISGRNLFTVAVIEEDGKISSINHFWKEGLYWFLEHSKVKVAVLNLNFRERGSDLKFRYLTDLMNVLLESFEFEQMEVKKVYENGRFVGVTDTDLFFEQAVSRDLLPVETREGVEQRIYTLSKAGIYVDENLFSTDMERLRSEVNAVVSSYTALSVEMGNYSFKEIEGIEVLVPEYRYVPKAERKYL</sequence>
<protein>
    <submittedName>
        <fullName evidence="1">Uncharacterized protein</fullName>
    </submittedName>
</protein>
<accession>C0QTQ2</accession>